<organism evidence="3">
    <name type="scientific">freshwater metagenome</name>
    <dbReference type="NCBI Taxonomy" id="449393"/>
    <lineage>
        <taxon>unclassified sequences</taxon>
        <taxon>metagenomes</taxon>
        <taxon>ecological metagenomes</taxon>
    </lineage>
</organism>
<dbReference type="AlphaFoldDB" id="A0A6J6DLU5"/>
<feature type="domain" description="Acyl-ACP thioesterase-like C-terminal" evidence="2">
    <location>
        <begin position="171"/>
        <end position="230"/>
    </location>
</feature>
<proteinExistence type="predicted"/>
<dbReference type="Pfam" id="PF20791">
    <property type="entry name" value="Acyl-ACP_TE_C"/>
    <property type="match status" value="1"/>
</dbReference>
<evidence type="ECO:0000259" key="2">
    <source>
        <dbReference type="Pfam" id="PF20791"/>
    </source>
</evidence>
<feature type="domain" description="Acyl-ACP thioesterase N-terminal hotdog" evidence="1">
    <location>
        <begin position="20"/>
        <end position="141"/>
    </location>
</feature>
<protein>
    <submittedName>
        <fullName evidence="3">Unannotated protein</fullName>
    </submittedName>
</protein>
<dbReference type="InterPro" id="IPR049427">
    <property type="entry name" value="Acyl-ACP_TE_C"/>
</dbReference>
<dbReference type="GO" id="GO:0006633">
    <property type="term" value="P:fatty acid biosynthetic process"/>
    <property type="evidence" value="ECO:0007669"/>
    <property type="project" value="InterPro"/>
</dbReference>
<dbReference type="InterPro" id="IPR002864">
    <property type="entry name" value="Acyl-ACP_thioesterase_NHD"/>
</dbReference>
<sequence>MSFRDQSVPFQMVDGPGPGRQFTTRRRVRLGDATPKGRLRLDAVARYLQDVANDDTRDADWSDPHWWVVRRTVIDVHEFPAYLQEIDLTTWCGGVGSHWAERRTRISATDGTVLIDAAALWVHVDEATLQPSRVPEDVAALLLESAAGRQVNARLILREKEFARENTVMPQDWPLRFSDFDAVGHMNNAAYWEIVEDSLADKPGLRAPLRAVVEHVVQIEQGQTVQRLVTTLIEDIELLVSVDNTTHAAMWCGTNP</sequence>
<accession>A0A6J6DLU5</accession>
<dbReference type="Pfam" id="PF01643">
    <property type="entry name" value="Acyl-ACP_TE"/>
    <property type="match status" value="1"/>
</dbReference>
<reference evidence="3" key="1">
    <citation type="submission" date="2020-05" db="EMBL/GenBank/DDBJ databases">
        <authorList>
            <person name="Chiriac C."/>
            <person name="Salcher M."/>
            <person name="Ghai R."/>
            <person name="Kavagutti S V."/>
        </authorList>
    </citation>
    <scope>NUCLEOTIDE SEQUENCE</scope>
</reference>
<dbReference type="Gene3D" id="3.10.129.10">
    <property type="entry name" value="Hotdog Thioesterase"/>
    <property type="match status" value="1"/>
</dbReference>
<dbReference type="GO" id="GO:0016790">
    <property type="term" value="F:thiolester hydrolase activity"/>
    <property type="evidence" value="ECO:0007669"/>
    <property type="project" value="InterPro"/>
</dbReference>
<dbReference type="InterPro" id="IPR029069">
    <property type="entry name" value="HotDog_dom_sf"/>
</dbReference>
<dbReference type="CDD" id="cd00586">
    <property type="entry name" value="4HBT"/>
    <property type="match status" value="1"/>
</dbReference>
<gene>
    <name evidence="3" type="ORF">UFOPK1619_00573</name>
</gene>
<dbReference type="EMBL" id="CAEZTI010000096">
    <property type="protein sequence ID" value="CAB4564336.1"/>
    <property type="molecule type" value="Genomic_DNA"/>
</dbReference>
<evidence type="ECO:0000313" key="3">
    <source>
        <dbReference type="EMBL" id="CAB4564336.1"/>
    </source>
</evidence>
<dbReference type="SUPFAM" id="SSF54637">
    <property type="entry name" value="Thioesterase/thiol ester dehydrase-isomerase"/>
    <property type="match status" value="2"/>
</dbReference>
<evidence type="ECO:0000259" key="1">
    <source>
        <dbReference type="Pfam" id="PF01643"/>
    </source>
</evidence>
<name>A0A6J6DLU5_9ZZZZ</name>